<feature type="region of interest" description="Disordered" evidence="2">
    <location>
        <begin position="1"/>
        <end position="29"/>
    </location>
</feature>
<feature type="domain" description="BHLH" evidence="3">
    <location>
        <begin position="323"/>
        <end position="371"/>
    </location>
</feature>
<dbReference type="STRING" id="133412.A0A1R1XF67"/>
<protein>
    <submittedName>
        <fullName evidence="4">Putative bHLH domain-containing protein</fullName>
    </submittedName>
</protein>
<feature type="compositionally biased region" description="Polar residues" evidence="2">
    <location>
        <begin position="168"/>
        <end position="181"/>
    </location>
</feature>
<evidence type="ECO:0000256" key="1">
    <source>
        <dbReference type="SAM" id="Coils"/>
    </source>
</evidence>
<feature type="region of interest" description="Disordered" evidence="2">
    <location>
        <begin position="44"/>
        <end position="66"/>
    </location>
</feature>
<evidence type="ECO:0000256" key="2">
    <source>
        <dbReference type="SAM" id="MobiDB-lite"/>
    </source>
</evidence>
<evidence type="ECO:0000313" key="5">
    <source>
        <dbReference type="Proteomes" id="UP000187283"/>
    </source>
</evidence>
<accession>A0A1R1XF67</accession>
<dbReference type="Pfam" id="PF00010">
    <property type="entry name" value="HLH"/>
    <property type="match status" value="1"/>
</dbReference>
<evidence type="ECO:0000313" key="4">
    <source>
        <dbReference type="EMBL" id="OMJ13277.1"/>
    </source>
</evidence>
<dbReference type="PANTHER" id="PTHR47787:SF1">
    <property type="entry name" value="CENTROMERE-BINDING PROTEIN 1"/>
    <property type="match status" value="1"/>
</dbReference>
<dbReference type="EMBL" id="LSSN01003559">
    <property type="protein sequence ID" value="OMJ13277.1"/>
    <property type="molecule type" value="Genomic_DNA"/>
</dbReference>
<evidence type="ECO:0000259" key="3">
    <source>
        <dbReference type="PROSITE" id="PS50888"/>
    </source>
</evidence>
<gene>
    <name evidence="4" type="ORF">AYI70_g8605</name>
</gene>
<name>A0A1R1XF67_9FUNG</name>
<keyword evidence="5" id="KW-1185">Reference proteome</keyword>
<dbReference type="Gene3D" id="4.10.280.10">
    <property type="entry name" value="Helix-loop-helix DNA-binding domain"/>
    <property type="match status" value="1"/>
</dbReference>
<dbReference type="InterPro" id="IPR011598">
    <property type="entry name" value="bHLH_dom"/>
</dbReference>
<feature type="coiled-coil region" evidence="1">
    <location>
        <begin position="379"/>
        <end position="406"/>
    </location>
</feature>
<comment type="caution">
    <text evidence="4">The sequence shown here is derived from an EMBL/GenBank/DDBJ whole genome shotgun (WGS) entry which is preliminary data.</text>
</comment>
<feature type="compositionally biased region" description="Low complexity" evidence="2">
    <location>
        <begin position="121"/>
        <end position="157"/>
    </location>
</feature>
<dbReference type="OrthoDB" id="71302at2759"/>
<dbReference type="InterPro" id="IPR036638">
    <property type="entry name" value="HLH_DNA-bd_sf"/>
</dbReference>
<sequence length="409" mass="46524">MFPNAALSSHRISMSNSHKQSYPTSLHSLLNDDSQQDAYIFKLEKKNSPNNSSPPSKIPQKKNDYNKSYNFRPIKMISLSNEYQNKPTQPQSQPNHQNYHTSYRNHFNHELSHDRSIKSENSYNIGHNSSSNNSSTPNSNSSSNHSINPSSNNINNHTFHHNHSFNSEYNIDSRSNNVPDHTQNHHTTLKAITTSSSLSPPSKKRMHSISSYEDDYSHESGENNSNYHNSIIINSNITPHRNSINHSIANNNNHPHFEKLPKVPLSSISNSSNKSLNVAISPSINNITPQLNAPNMQMNSILTSSSSTSLNRFPVGSHEWQRIRRENHKQVERRRREHINAGVNLLSTLVPGCEKNKGKVLHQAAQYISQLKADEVARTKKFESEINEYKLQISKLQDQIKQLHKNLNP</sequence>
<dbReference type="GO" id="GO:0046983">
    <property type="term" value="F:protein dimerization activity"/>
    <property type="evidence" value="ECO:0007669"/>
    <property type="project" value="InterPro"/>
</dbReference>
<reference evidence="4 5" key="1">
    <citation type="submission" date="2017-01" db="EMBL/GenBank/DDBJ databases">
        <authorList>
            <person name="Mah S.A."/>
            <person name="Swanson W.J."/>
            <person name="Moy G.W."/>
            <person name="Vacquier V.D."/>
        </authorList>
    </citation>
    <scope>NUCLEOTIDE SEQUENCE [LARGE SCALE GENOMIC DNA]</scope>
    <source>
        <strain evidence="4 5">GSMNP</strain>
    </source>
</reference>
<organism evidence="4 5">
    <name type="scientific">Smittium culicis</name>
    <dbReference type="NCBI Taxonomy" id="133412"/>
    <lineage>
        <taxon>Eukaryota</taxon>
        <taxon>Fungi</taxon>
        <taxon>Fungi incertae sedis</taxon>
        <taxon>Zoopagomycota</taxon>
        <taxon>Kickxellomycotina</taxon>
        <taxon>Harpellomycetes</taxon>
        <taxon>Harpellales</taxon>
        <taxon>Legeriomycetaceae</taxon>
        <taxon>Smittium</taxon>
    </lineage>
</organism>
<proteinExistence type="predicted"/>
<feature type="region of interest" description="Disordered" evidence="2">
    <location>
        <begin position="120"/>
        <end position="223"/>
    </location>
</feature>
<dbReference type="GO" id="GO:0005634">
    <property type="term" value="C:nucleus"/>
    <property type="evidence" value="ECO:0007669"/>
    <property type="project" value="TreeGrafter"/>
</dbReference>
<keyword evidence="1" id="KW-0175">Coiled coil</keyword>
<dbReference type="AlphaFoldDB" id="A0A1R1XF67"/>
<dbReference type="GO" id="GO:0003700">
    <property type="term" value="F:DNA-binding transcription factor activity"/>
    <property type="evidence" value="ECO:0007669"/>
    <property type="project" value="TreeGrafter"/>
</dbReference>
<dbReference type="Proteomes" id="UP000187283">
    <property type="component" value="Unassembled WGS sequence"/>
</dbReference>
<dbReference type="PANTHER" id="PTHR47787">
    <property type="entry name" value="CENTROMERE-BINDING PROTEIN 1"/>
    <property type="match status" value="1"/>
</dbReference>
<dbReference type="SUPFAM" id="SSF47459">
    <property type="entry name" value="HLH, helix-loop-helix DNA-binding domain"/>
    <property type="match status" value="1"/>
</dbReference>
<dbReference type="SMART" id="SM00353">
    <property type="entry name" value="HLH"/>
    <property type="match status" value="1"/>
</dbReference>
<dbReference type="PROSITE" id="PS50888">
    <property type="entry name" value="BHLH"/>
    <property type="match status" value="1"/>
</dbReference>